<dbReference type="Pfam" id="PF00561">
    <property type="entry name" value="Abhydrolase_1"/>
    <property type="match status" value="1"/>
</dbReference>
<dbReference type="PANTHER" id="PTHR43194">
    <property type="entry name" value="HYDROLASE ALPHA/BETA FOLD FAMILY"/>
    <property type="match status" value="1"/>
</dbReference>
<dbReference type="Gene3D" id="3.40.50.1820">
    <property type="entry name" value="alpha/beta hydrolase"/>
    <property type="match status" value="1"/>
</dbReference>
<dbReference type="InterPro" id="IPR026968">
    <property type="entry name" value="PcaD/CatD"/>
</dbReference>
<dbReference type="GO" id="GO:0047570">
    <property type="term" value="F:3-oxoadipate enol-lactonase activity"/>
    <property type="evidence" value="ECO:0007669"/>
    <property type="project" value="UniProtKB-EC"/>
</dbReference>
<evidence type="ECO:0000313" key="3">
    <source>
        <dbReference type="Proteomes" id="UP000438106"/>
    </source>
</evidence>
<name>A0A7X3K4L8_9HYPH</name>
<evidence type="ECO:0000313" key="2">
    <source>
        <dbReference type="EMBL" id="MVT00074.1"/>
    </source>
</evidence>
<dbReference type="AlphaFoldDB" id="A0A7X3K4L8"/>
<organism evidence="2 3">
    <name type="scientific">Devosia marina</name>
    <dbReference type="NCBI Taxonomy" id="2683198"/>
    <lineage>
        <taxon>Bacteria</taxon>
        <taxon>Pseudomonadati</taxon>
        <taxon>Pseudomonadota</taxon>
        <taxon>Alphaproteobacteria</taxon>
        <taxon>Hyphomicrobiales</taxon>
        <taxon>Devosiaceae</taxon>
        <taxon>Devosia</taxon>
    </lineage>
</organism>
<keyword evidence="3" id="KW-1185">Reference proteome</keyword>
<protein>
    <submittedName>
        <fullName evidence="2">3-oxoadipate enol-lactonase</fullName>
        <ecNumber evidence="2">3.1.1.24</ecNumber>
    </submittedName>
</protein>
<sequence>MPFVRISGTLLHYRLTGPEGAPPLVFVNSLGTDARIWDALIATFSDRFRCLSYDKRGHGLSDAPEGDYTLDDHLNDLEGLLDELRLDEGTVIGVSIGGLIAQGLALRAPHRVAALVLCCTAPRMGDAAMWAARIETARSKGLESMADPVMERWFSPDFRRHRPDELAGWRNLFLRTNPLGYANTCATLRDTDLGADIAQIRAPTLIVAGDADLAAPVELVRNCTAIPGSRFEVLDGIGHIPSIEQPARLADLIQDFLKEADHG</sequence>
<evidence type="ECO:0000259" key="1">
    <source>
        <dbReference type="Pfam" id="PF00561"/>
    </source>
</evidence>
<dbReference type="RefSeq" id="WP_157290902.1">
    <property type="nucleotide sequence ID" value="NZ_WQRF01000004.1"/>
</dbReference>
<dbReference type="Proteomes" id="UP000438106">
    <property type="component" value="Unassembled WGS sequence"/>
</dbReference>
<gene>
    <name evidence="2" type="primary">pcaD</name>
    <name evidence="2" type="ORF">GO014_13670</name>
</gene>
<keyword evidence="2" id="KW-0378">Hydrolase</keyword>
<dbReference type="NCBIfam" id="TIGR02427">
    <property type="entry name" value="protocat_pcaD"/>
    <property type="match status" value="1"/>
</dbReference>
<dbReference type="InterPro" id="IPR050228">
    <property type="entry name" value="Carboxylesterase_BioH"/>
</dbReference>
<dbReference type="SUPFAM" id="SSF53474">
    <property type="entry name" value="alpha/beta-Hydrolases"/>
    <property type="match status" value="1"/>
</dbReference>
<feature type="domain" description="AB hydrolase-1" evidence="1">
    <location>
        <begin position="22"/>
        <end position="245"/>
    </location>
</feature>
<reference evidence="2 3" key="1">
    <citation type="submission" date="2019-12" db="EMBL/GenBank/DDBJ databases">
        <title>Devosia maris sp. nov., isolated from the deep seawater.</title>
        <authorList>
            <person name="Liu Y."/>
        </authorList>
    </citation>
    <scope>NUCLEOTIDE SEQUENCE [LARGE SCALE GENOMIC DNA]</scope>
    <source>
        <strain evidence="2 3">L53-10-65</strain>
    </source>
</reference>
<dbReference type="InterPro" id="IPR000073">
    <property type="entry name" value="AB_hydrolase_1"/>
</dbReference>
<comment type="caution">
    <text evidence="2">The sequence shown here is derived from an EMBL/GenBank/DDBJ whole genome shotgun (WGS) entry which is preliminary data.</text>
</comment>
<dbReference type="EC" id="3.1.1.24" evidence="2"/>
<dbReference type="PRINTS" id="PR00111">
    <property type="entry name" value="ABHYDROLASE"/>
</dbReference>
<dbReference type="GO" id="GO:0042952">
    <property type="term" value="P:beta-ketoadipate pathway"/>
    <property type="evidence" value="ECO:0007669"/>
    <property type="project" value="InterPro"/>
</dbReference>
<dbReference type="EMBL" id="WQRF01000004">
    <property type="protein sequence ID" value="MVT00074.1"/>
    <property type="molecule type" value="Genomic_DNA"/>
</dbReference>
<dbReference type="InterPro" id="IPR029058">
    <property type="entry name" value="AB_hydrolase_fold"/>
</dbReference>
<dbReference type="PANTHER" id="PTHR43194:SF2">
    <property type="entry name" value="PEROXISOMAL MEMBRANE PROTEIN LPX1"/>
    <property type="match status" value="1"/>
</dbReference>
<accession>A0A7X3K4L8</accession>
<proteinExistence type="predicted"/>